<dbReference type="Gene3D" id="3.30.470.30">
    <property type="entry name" value="DNA ligase/mRNA capping enzyme"/>
    <property type="match status" value="1"/>
</dbReference>
<dbReference type="InterPro" id="IPR012310">
    <property type="entry name" value="DNA_ligase_ATP-dep_cent"/>
</dbReference>
<accession>A0A4R1J896</accession>
<dbReference type="Gene3D" id="3.30.1490.70">
    <property type="match status" value="1"/>
</dbReference>
<evidence type="ECO:0000313" key="9">
    <source>
        <dbReference type="Proteomes" id="UP000295565"/>
    </source>
</evidence>
<comment type="catalytic activity">
    <reaction evidence="6">
        <text>ATP + (deoxyribonucleotide)n-3'-hydroxyl + 5'-phospho-(deoxyribonucleotide)m = (deoxyribonucleotide)n+m + AMP + diphosphate.</text>
        <dbReference type="EC" id="6.5.1.1"/>
    </reaction>
</comment>
<evidence type="ECO:0000313" key="8">
    <source>
        <dbReference type="EMBL" id="TCK46680.1"/>
    </source>
</evidence>
<dbReference type="RefSeq" id="WP_131914012.1">
    <property type="nucleotide sequence ID" value="NZ_OU594967.1"/>
</dbReference>
<dbReference type="AlphaFoldDB" id="A0A4R1J896"/>
<dbReference type="GO" id="GO:0006281">
    <property type="term" value="P:DNA repair"/>
    <property type="evidence" value="ECO:0007669"/>
    <property type="project" value="UniProtKB-KW"/>
</dbReference>
<comment type="caution">
    <text evidence="8">The sequence shown here is derived from an EMBL/GenBank/DDBJ whole genome shotgun (WGS) entry which is preliminary data.</text>
</comment>
<dbReference type="Gene3D" id="2.40.50.140">
    <property type="entry name" value="Nucleic acid-binding proteins"/>
    <property type="match status" value="1"/>
</dbReference>
<evidence type="ECO:0000256" key="5">
    <source>
        <dbReference type="ARBA" id="ARBA00023204"/>
    </source>
</evidence>
<dbReference type="CDD" id="cd07896">
    <property type="entry name" value="Adenylation_kDNA_ligase_like"/>
    <property type="match status" value="1"/>
</dbReference>
<dbReference type="SUPFAM" id="SSF56091">
    <property type="entry name" value="DNA ligase/mRNA capping enzyme, catalytic domain"/>
    <property type="match status" value="1"/>
</dbReference>
<dbReference type="InterPro" id="IPR029319">
    <property type="entry name" value="DNA_ligase_OB"/>
</dbReference>
<dbReference type="CDD" id="cd08041">
    <property type="entry name" value="OBF_kDNA_ligase_like"/>
    <property type="match status" value="1"/>
</dbReference>
<dbReference type="InterPro" id="IPR050326">
    <property type="entry name" value="NAD_dep_DNA_ligaseB"/>
</dbReference>
<sequence length="278" mass="31739">MRSFTSAILPAIFSALPLVVIAHPISVQLAMNYQNQDVLHYLVSEKYDGIRAYWDGKQLWTRHGNRIKAPKSFTKGFPNQPLDGELWIDFGHFSDMEGLIQQQTSTDKQWQNVHYMVFDLPADKSPFAIRYQHLQKVLTAKSPRHIQLVRQFSVENTQALLNQLDKVVAHHGEGLVLHRKNALYMSGRSGHLLKLKPYKDDEAVVIGYRDGHGKYQGLVGALKVRMADGTTFAIGSGLSDELRVHPPKLGSMITFRYNGMTSHDIPRFARFVRMYHRL</sequence>
<proteinExistence type="predicted"/>
<organism evidence="8 9">
    <name type="scientific">Celerinatantimonas diazotrophica</name>
    <dbReference type="NCBI Taxonomy" id="412034"/>
    <lineage>
        <taxon>Bacteria</taxon>
        <taxon>Pseudomonadati</taxon>
        <taxon>Pseudomonadota</taxon>
        <taxon>Gammaproteobacteria</taxon>
        <taxon>Celerinatantimonadaceae</taxon>
        <taxon>Celerinatantimonas</taxon>
    </lineage>
</organism>
<dbReference type="Proteomes" id="UP000295565">
    <property type="component" value="Unassembled WGS sequence"/>
</dbReference>
<dbReference type="PROSITE" id="PS50160">
    <property type="entry name" value="DNA_LIGASE_A3"/>
    <property type="match status" value="1"/>
</dbReference>
<dbReference type="GO" id="GO:0005524">
    <property type="term" value="F:ATP binding"/>
    <property type="evidence" value="ECO:0007669"/>
    <property type="project" value="InterPro"/>
</dbReference>
<dbReference type="PANTHER" id="PTHR47810:SF1">
    <property type="entry name" value="DNA LIGASE B"/>
    <property type="match status" value="1"/>
</dbReference>
<dbReference type="InterPro" id="IPR012340">
    <property type="entry name" value="NA-bd_OB-fold"/>
</dbReference>
<keyword evidence="4" id="KW-0227">DNA damage</keyword>
<dbReference type="GO" id="GO:0003910">
    <property type="term" value="F:DNA ligase (ATP) activity"/>
    <property type="evidence" value="ECO:0007669"/>
    <property type="project" value="UniProtKB-EC"/>
</dbReference>
<dbReference type="GO" id="GO:0006310">
    <property type="term" value="P:DNA recombination"/>
    <property type="evidence" value="ECO:0007669"/>
    <property type="project" value="InterPro"/>
</dbReference>
<protein>
    <submittedName>
        <fullName evidence="8">DNA ligase-1</fullName>
    </submittedName>
</protein>
<dbReference type="GO" id="GO:0006260">
    <property type="term" value="P:DNA replication"/>
    <property type="evidence" value="ECO:0007669"/>
    <property type="project" value="UniProtKB-KW"/>
</dbReference>
<evidence type="ECO:0000256" key="4">
    <source>
        <dbReference type="ARBA" id="ARBA00022763"/>
    </source>
</evidence>
<evidence type="ECO:0000256" key="6">
    <source>
        <dbReference type="ARBA" id="ARBA00034003"/>
    </source>
</evidence>
<feature type="domain" description="ATP-dependent DNA ligase family profile" evidence="7">
    <location>
        <begin position="126"/>
        <end position="228"/>
    </location>
</feature>
<keyword evidence="5" id="KW-0234">DNA repair</keyword>
<evidence type="ECO:0000256" key="3">
    <source>
        <dbReference type="ARBA" id="ARBA00022705"/>
    </source>
</evidence>
<reference evidence="8 9" key="1">
    <citation type="submission" date="2019-03" db="EMBL/GenBank/DDBJ databases">
        <title>Genomic Encyclopedia of Type Strains, Phase IV (KMG-IV): sequencing the most valuable type-strain genomes for metagenomic binning, comparative biology and taxonomic classification.</title>
        <authorList>
            <person name="Goeker M."/>
        </authorList>
    </citation>
    <scope>NUCLEOTIDE SEQUENCE [LARGE SCALE GENOMIC DNA]</scope>
    <source>
        <strain evidence="8 9">DSM 18577</strain>
    </source>
</reference>
<evidence type="ECO:0000259" key="7">
    <source>
        <dbReference type="PROSITE" id="PS50160"/>
    </source>
</evidence>
<keyword evidence="3" id="KW-0235">DNA replication</keyword>
<dbReference type="OrthoDB" id="9767858at2"/>
<dbReference type="PANTHER" id="PTHR47810">
    <property type="entry name" value="DNA LIGASE"/>
    <property type="match status" value="1"/>
</dbReference>
<dbReference type="Pfam" id="PF14743">
    <property type="entry name" value="DNA_ligase_OB_2"/>
    <property type="match status" value="1"/>
</dbReference>
<evidence type="ECO:0000256" key="2">
    <source>
        <dbReference type="ARBA" id="ARBA00022598"/>
    </source>
</evidence>
<dbReference type="NCBIfam" id="NF006592">
    <property type="entry name" value="PRK09125.1"/>
    <property type="match status" value="1"/>
</dbReference>
<name>A0A4R1J896_9GAMM</name>
<dbReference type="EMBL" id="SMGD01000017">
    <property type="protein sequence ID" value="TCK46680.1"/>
    <property type="molecule type" value="Genomic_DNA"/>
</dbReference>
<keyword evidence="9" id="KW-1185">Reference proteome</keyword>
<keyword evidence="2 8" id="KW-0436">Ligase</keyword>
<gene>
    <name evidence="8" type="ORF">EV690_3266</name>
</gene>
<comment type="cofactor">
    <cofactor evidence="1">
        <name>a divalent metal cation</name>
        <dbReference type="ChEBI" id="CHEBI:60240"/>
    </cofactor>
</comment>
<dbReference type="Pfam" id="PF01068">
    <property type="entry name" value="DNA_ligase_A_M"/>
    <property type="match status" value="1"/>
</dbReference>
<evidence type="ECO:0000256" key="1">
    <source>
        <dbReference type="ARBA" id="ARBA00001968"/>
    </source>
</evidence>
<dbReference type="SUPFAM" id="SSF50249">
    <property type="entry name" value="Nucleic acid-binding proteins"/>
    <property type="match status" value="1"/>
</dbReference>